<dbReference type="Proteomes" id="UP001144978">
    <property type="component" value="Unassembled WGS sequence"/>
</dbReference>
<sequence>MWQRVPKVITGALIDKRQGLLRRHTLLPDDADGEFVFEIDAKYRRLRGRDHLKNTSGSVYPYAVSAASSESTSMSGTVGSMNVNALKGGPDAQRVGSGMGRRRSFWRQSGGEPVIGQLGRREAFAWFGFESDSCKYLLDGRWFTVGYT</sequence>
<protein>
    <submittedName>
        <fullName evidence="1">Uncharacterized protein</fullName>
    </submittedName>
</protein>
<evidence type="ECO:0000313" key="1">
    <source>
        <dbReference type="EMBL" id="KAJ2994178.1"/>
    </source>
</evidence>
<organism evidence="1 2">
    <name type="scientific">Trametes sanguinea</name>
    <dbReference type="NCBI Taxonomy" id="158606"/>
    <lineage>
        <taxon>Eukaryota</taxon>
        <taxon>Fungi</taxon>
        <taxon>Dikarya</taxon>
        <taxon>Basidiomycota</taxon>
        <taxon>Agaricomycotina</taxon>
        <taxon>Agaricomycetes</taxon>
        <taxon>Polyporales</taxon>
        <taxon>Polyporaceae</taxon>
        <taxon>Trametes</taxon>
    </lineage>
</organism>
<name>A0ACC1PJG3_9APHY</name>
<comment type="caution">
    <text evidence="1">The sequence shown here is derived from an EMBL/GenBank/DDBJ whole genome shotgun (WGS) entry which is preliminary data.</text>
</comment>
<proteinExistence type="predicted"/>
<dbReference type="EMBL" id="JANSHE010002206">
    <property type="protein sequence ID" value="KAJ2994178.1"/>
    <property type="molecule type" value="Genomic_DNA"/>
</dbReference>
<keyword evidence="2" id="KW-1185">Reference proteome</keyword>
<reference evidence="1" key="1">
    <citation type="submission" date="2022-08" db="EMBL/GenBank/DDBJ databases">
        <title>Genome Sequence of Pycnoporus sanguineus.</title>
        <authorList>
            <person name="Buettner E."/>
        </authorList>
    </citation>
    <scope>NUCLEOTIDE SEQUENCE</scope>
    <source>
        <strain evidence="1">CG-C14</strain>
    </source>
</reference>
<gene>
    <name evidence="1" type="ORF">NUW54_g7596</name>
</gene>
<accession>A0ACC1PJG3</accession>
<evidence type="ECO:0000313" key="2">
    <source>
        <dbReference type="Proteomes" id="UP001144978"/>
    </source>
</evidence>